<reference evidence="2" key="1">
    <citation type="journal article" date="2011" name="PLoS Genet.">
        <title>Genomic analysis of the necrotrophic fungal pathogens Sclerotinia sclerotiorum and Botrytis cinerea.</title>
        <authorList>
            <person name="Amselem J."/>
            <person name="Cuomo C.A."/>
            <person name="van Kan J.A."/>
            <person name="Viaud M."/>
            <person name="Benito E.P."/>
            <person name="Couloux A."/>
            <person name="Coutinho P.M."/>
            <person name="de Vries R.P."/>
            <person name="Dyer P.S."/>
            <person name="Fillinger S."/>
            <person name="Fournier E."/>
            <person name="Gout L."/>
            <person name="Hahn M."/>
            <person name="Kohn L."/>
            <person name="Lapalu N."/>
            <person name="Plummer K.M."/>
            <person name="Pradier J.M."/>
            <person name="Quevillon E."/>
            <person name="Sharon A."/>
            <person name="Simon A."/>
            <person name="ten Have A."/>
            <person name="Tudzynski B."/>
            <person name="Tudzynski P."/>
            <person name="Wincker P."/>
            <person name="Andrew M."/>
            <person name="Anthouard V."/>
            <person name="Beever R.E."/>
            <person name="Beffa R."/>
            <person name="Benoit I."/>
            <person name="Bouzid O."/>
            <person name="Brault B."/>
            <person name="Chen Z."/>
            <person name="Choquer M."/>
            <person name="Collemare J."/>
            <person name="Cotton P."/>
            <person name="Danchin E.G."/>
            <person name="Da Silva C."/>
            <person name="Gautier A."/>
            <person name="Giraud C."/>
            <person name="Giraud T."/>
            <person name="Gonzalez C."/>
            <person name="Grossetete S."/>
            <person name="Guldener U."/>
            <person name="Henrissat B."/>
            <person name="Howlett B.J."/>
            <person name="Kodira C."/>
            <person name="Kretschmer M."/>
            <person name="Lappartient A."/>
            <person name="Leroch M."/>
            <person name="Levis C."/>
            <person name="Mauceli E."/>
            <person name="Neuveglise C."/>
            <person name="Oeser B."/>
            <person name="Pearson M."/>
            <person name="Poulain J."/>
            <person name="Poussereau N."/>
            <person name="Quesneville H."/>
            <person name="Rascle C."/>
            <person name="Schumacher J."/>
            <person name="Segurens B."/>
            <person name="Sexton A."/>
            <person name="Silva E."/>
            <person name="Sirven C."/>
            <person name="Soanes D.M."/>
            <person name="Talbot N.J."/>
            <person name="Templeton M."/>
            <person name="Yandava C."/>
            <person name="Yarden O."/>
            <person name="Zeng Q."/>
            <person name="Rollins J.A."/>
            <person name="Lebrun M.H."/>
            <person name="Dickman M."/>
        </authorList>
    </citation>
    <scope>NUCLEOTIDE SEQUENCE [LARGE SCALE GENOMIC DNA]</scope>
    <source>
        <strain evidence="2">T4</strain>
    </source>
</reference>
<organism evidence="1 2">
    <name type="scientific">Botryotinia fuckeliana (strain T4)</name>
    <name type="common">Noble rot fungus</name>
    <name type="synonym">Botrytis cinerea</name>
    <dbReference type="NCBI Taxonomy" id="999810"/>
    <lineage>
        <taxon>Eukaryota</taxon>
        <taxon>Fungi</taxon>
        <taxon>Dikarya</taxon>
        <taxon>Ascomycota</taxon>
        <taxon>Pezizomycotina</taxon>
        <taxon>Leotiomycetes</taxon>
        <taxon>Helotiales</taxon>
        <taxon>Sclerotiniaceae</taxon>
        <taxon>Botrytis</taxon>
    </lineage>
</organism>
<sequence length="55" mass="6175">MNLLCSREESDGKRLGIETSIIVSSQRRQLNDRPSIPGMKRLDHITTAHQDPDAS</sequence>
<name>G2YCR3_BOTF4</name>
<dbReference type="AlphaFoldDB" id="G2YCR3"/>
<dbReference type="InParanoid" id="G2YCR3"/>
<evidence type="ECO:0000313" key="2">
    <source>
        <dbReference type="Proteomes" id="UP000008177"/>
    </source>
</evidence>
<protein>
    <submittedName>
        <fullName evidence="1">Uncharacterized protein</fullName>
    </submittedName>
</protein>
<dbReference type="HOGENOM" id="CLU_3032100_0_0_1"/>
<proteinExistence type="predicted"/>
<evidence type="ECO:0000313" key="1">
    <source>
        <dbReference type="EMBL" id="CCD34892.1"/>
    </source>
</evidence>
<dbReference type="Proteomes" id="UP000008177">
    <property type="component" value="Unplaced contigs"/>
</dbReference>
<accession>G2YCR3</accession>
<dbReference type="EMBL" id="FQ790319">
    <property type="protein sequence ID" value="CCD34892.1"/>
    <property type="molecule type" value="Genomic_DNA"/>
</dbReference>
<gene>
    <name evidence="1" type="ORF">BofuT4_uP097930.1</name>
</gene>